<proteinExistence type="predicted"/>
<keyword evidence="3" id="KW-1185">Reference proteome</keyword>
<dbReference type="HOGENOM" id="CLU_2663349_0_0_10"/>
<gene>
    <name evidence="2" type="ORF">BACCOPRO_02386</name>
</gene>
<reference evidence="2 3" key="1">
    <citation type="submission" date="2008-12" db="EMBL/GenBank/DDBJ databases">
        <authorList>
            <person name="Fulton L."/>
            <person name="Clifton S."/>
            <person name="Fulton B."/>
            <person name="Xu J."/>
            <person name="Minx P."/>
            <person name="Pepin K.H."/>
            <person name="Johnson M."/>
            <person name="Bhonagiri V."/>
            <person name="Nash W.E."/>
            <person name="Mardis E.R."/>
            <person name="Wilson R.K."/>
        </authorList>
    </citation>
    <scope>NUCLEOTIDE SEQUENCE [LARGE SCALE GENOMIC DNA]</scope>
    <source>
        <strain evidence="2 3">DSM 18228</strain>
    </source>
</reference>
<dbReference type="EMBL" id="ACBW01000156">
    <property type="protein sequence ID" value="EEF76880.1"/>
    <property type="molecule type" value="Genomic_DNA"/>
</dbReference>
<dbReference type="AlphaFoldDB" id="S0F9V4"/>
<comment type="caution">
    <text evidence="2">The sequence shown here is derived from an EMBL/GenBank/DDBJ whole genome shotgun (WGS) entry which is preliminary data.</text>
</comment>
<organism evidence="2 3">
    <name type="scientific">Phocaeicola coprophilus DSM 18228 = JCM 13818</name>
    <dbReference type="NCBI Taxonomy" id="547042"/>
    <lineage>
        <taxon>Bacteria</taxon>
        <taxon>Pseudomonadati</taxon>
        <taxon>Bacteroidota</taxon>
        <taxon>Bacteroidia</taxon>
        <taxon>Bacteroidales</taxon>
        <taxon>Bacteroidaceae</taxon>
        <taxon>Phocaeicola</taxon>
    </lineage>
</organism>
<evidence type="ECO:0000313" key="2">
    <source>
        <dbReference type="EMBL" id="EEF76880.1"/>
    </source>
</evidence>
<feature type="region of interest" description="Disordered" evidence="1">
    <location>
        <begin position="1"/>
        <end position="46"/>
    </location>
</feature>
<sequence length="75" mass="8643">MKSVPELFLHDAPETTARSPRIDQSMQKQRTLDQAATTARSRLNERSIQAQRTLDFRETGARCYSLESKSLKYLI</sequence>
<protein>
    <submittedName>
        <fullName evidence="2">Uncharacterized protein</fullName>
    </submittedName>
</protein>
<name>S0F9V4_9BACT</name>
<accession>S0F9V4</accession>
<dbReference type="Proteomes" id="UP000014073">
    <property type="component" value="Unassembled WGS sequence"/>
</dbReference>
<evidence type="ECO:0000313" key="3">
    <source>
        <dbReference type="Proteomes" id="UP000014073"/>
    </source>
</evidence>
<feature type="compositionally biased region" description="Polar residues" evidence="1">
    <location>
        <begin position="16"/>
        <end position="46"/>
    </location>
</feature>
<evidence type="ECO:0000256" key="1">
    <source>
        <dbReference type="SAM" id="MobiDB-lite"/>
    </source>
</evidence>